<organism evidence="2 3">
    <name type="scientific">Phytophthora megakarya</name>
    <dbReference type="NCBI Taxonomy" id="4795"/>
    <lineage>
        <taxon>Eukaryota</taxon>
        <taxon>Sar</taxon>
        <taxon>Stramenopiles</taxon>
        <taxon>Oomycota</taxon>
        <taxon>Peronosporomycetes</taxon>
        <taxon>Peronosporales</taxon>
        <taxon>Peronosporaceae</taxon>
        <taxon>Phytophthora</taxon>
    </lineage>
</organism>
<gene>
    <name evidence="2" type="ORF">PHMEG_00023200</name>
</gene>
<proteinExistence type="predicted"/>
<accession>A0A225VJA8</accession>
<name>A0A225VJA8_9STRA</name>
<keyword evidence="3" id="KW-1185">Reference proteome</keyword>
<dbReference type="EMBL" id="NBNE01004752">
    <property type="protein sequence ID" value="OWZ04827.1"/>
    <property type="molecule type" value="Genomic_DNA"/>
</dbReference>
<protein>
    <submittedName>
        <fullName evidence="2">Uncharacterized protein</fullName>
    </submittedName>
</protein>
<sequence>MMLSFGVHLNLVEACSATDFQSVVTKTKKLTYASRQKFIFRAAVWSGNIDDRRFHIGNLLHLRDVISWIGITLTTISIRPFNIALNSFKMIVQLRLC</sequence>
<evidence type="ECO:0000313" key="3">
    <source>
        <dbReference type="Proteomes" id="UP000198211"/>
    </source>
</evidence>
<dbReference type="Proteomes" id="UP000198211">
    <property type="component" value="Unassembled WGS sequence"/>
</dbReference>
<feature type="signal peptide" evidence="1">
    <location>
        <begin position="1"/>
        <end position="17"/>
    </location>
</feature>
<dbReference type="AlphaFoldDB" id="A0A225VJA8"/>
<comment type="caution">
    <text evidence="2">The sequence shown here is derived from an EMBL/GenBank/DDBJ whole genome shotgun (WGS) entry which is preliminary data.</text>
</comment>
<feature type="chain" id="PRO_5012488677" evidence="1">
    <location>
        <begin position="18"/>
        <end position="97"/>
    </location>
</feature>
<evidence type="ECO:0000313" key="2">
    <source>
        <dbReference type="EMBL" id="OWZ04827.1"/>
    </source>
</evidence>
<evidence type="ECO:0000256" key="1">
    <source>
        <dbReference type="SAM" id="SignalP"/>
    </source>
</evidence>
<reference evidence="3" key="1">
    <citation type="submission" date="2017-03" db="EMBL/GenBank/DDBJ databases">
        <title>Phytopthora megakarya and P. palmivora, two closely related causual agents of cacao black pod achieved similar genome size and gene model numbers by different mechanisms.</title>
        <authorList>
            <person name="Ali S."/>
            <person name="Shao J."/>
            <person name="Larry D.J."/>
            <person name="Kronmiller B."/>
            <person name="Shen D."/>
            <person name="Strem M.D."/>
            <person name="Melnick R.L."/>
            <person name="Guiltinan M.J."/>
            <person name="Tyler B.M."/>
            <person name="Meinhardt L.W."/>
            <person name="Bailey B.A."/>
        </authorList>
    </citation>
    <scope>NUCLEOTIDE SEQUENCE [LARGE SCALE GENOMIC DNA]</scope>
    <source>
        <strain evidence="3">zdho120</strain>
    </source>
</reference>
<keyword evidence="1" id="KW-0732">Signal</keyword>